<dbReference type="Proteomes" id="UP000813463">
    <property type="component" value="Chromosome 1"/>
</dbReference>
<feature type="domain" description="F-box" evidence="3">
    <location>
        <begin position="11"/>
        <end position="57"/>
    </location>
</feature>
<dbReference type="GO" id="GO:0048188">
    <property type="term" value="C:Set1C/COMPASS complex"/>
    <property type="evidence" value="ECO:0000318"/>
    <property type="project" value="GO_Central"/>
</dbReference>
<dbReference type="PANTHER" id="PTHR44436:SF1">
    <property type="entry name" value="F-BOX_WD REPEAT-CONTAINING PROTEIN 2"/>
    <property type="match status" value="1"/>
</dbReference>
<dbReference type="Gene3D" id="2.130.10.10">
    <property type="entry name" value="YVTN repeat-like/Quinoprotein amine dehydrogenase"/>
    <property type="match status" value="2"/>
</dbReference>
<evidence type="ECO:0000313" key="5">
    <source>
        <dbReference type="RefSeq" id="XP_021865117.1"/>
    </source>
</evidence>
<dbReference type="GeneID" id="110803884"/>
<reference evidence="4" key="1">
    <citation type="journal article" date="2021" name="Nat. Commun.">
        <title>Genomic analyses provide insights into spinach domestication and the genetic basis of agronomic traits.</title>
        <authorList>
            <person name="Cai X."/>
            <person name="Sun X."/>
            <person name="Xu C."/>
            <person name="Sun H."/>
            <person name="Wang X."/>
            <person name="Ge C."/>
            <person name="Zhang Z."/>
            <person name="Wang Q."/>
            <person name="Fei Z."/>
            <person name="Jiao C."/>
            <person name="Wang Q."/>
        </authorList>
    </citation>
    <scope>NUCLEOTIDE SEQUENCE [LARGE SCALE GENOMIC DNA]</scope>
    <source>
        <strain evidence="4">cv. Varoflay</strain>
    </source>
</reference>
<dbReference type="InterPro" id="IPR001810">
    <property type="entry name" value="F-box_dom"/>
</dbReference>
<name>A0A9R0JC64_SPIOL</name>
<evidence type="ECO:0000313" key="4">
    <source>
        <dbReference type="Proteomes" id="UP000813463"/>
    </source>
</evidence>
<dbReference type="RefSeq" id="XP_021865117.1">
    <property type="nucleotide sequence ID" value="XM_022009425.2"/>
</dbReference>
<dbReference type="Pfam" id="PF00400">
    <property type="entry name" value="WD40"/>
    <property type="match status" value="1"/>
</dbReference>
<dbReference type="SMART" id="SM00256">
    <property type="entry name" value="FBOX"/>
    <property type="match status" value="1"/>
</dbReference>
<dbReference type="KEGG" id="soe:110803884"/>
<accession>A0A9R0JC64</accession>
<evidence type="ECO:0000256" key="2">
    <source>
        <dbReference type="ARBA" id="ARBA00022737"/>
    </source>
</evidence>
<dbReference type="InterPro" id="IPR036322">
    <property type="entry name" value="WD40_repeat_dom_sf"/>
</dbReference>
<dbReference type="SUPFAM" id="SSF81383">
    <property type="entry name" value="F-box domain"/>
    <property type="match status" value="1"/>
</dbReference>
<dbReference type="Pfam" id="PF12937">
    <property type="entry name" value="F-box-like"/>
    <property type="match status" value="1"/>
</dbReference>
<dbReference type="SMART" id="SM00320">
    <property type="entry name" value="WD40"/>
    <property type="match status" value="5"/>
</dbReference>
<keyword evidence="1" id="KW-0853">WD repeat</keyword>
<dbReference type="AlphaFoldDB" id="A0A9R0JC64"/>
<dbReference type="InterPro" id="IPR036047">
    <property type="entry name" value="F-box-like_dom_sf"/>
</dbReference>
<dbReference type="InterPro" id="IPR042627">
    <property type="entry name" value="FBXW2"/>
</dbReference>
<keyword evidence="4" id="KW-1185">Reference proteome</keyword>
<dbReference type="Gene3D" id="1.20.1280.50">
    <property type="match status" value="1"/>
</dbReference>
<dbReference type="PANTHER" id="PTHR44436">
    <property type="entry name" value="F-BOX/WD REPEAT-CONTAINING PROTEIN 2"/>
    <property type="match status" value="1"/>
</dbReference>
<evidence type="ECO:0000259" key="3">
    <source>
        <dbReference type="PROSITE" id="PS50181"/>
    </source>
</evidence>
<proteinExistence type="predicted"/>
<evidence type="ECO:0000256" key="1">
    <source>
        <dbReference type="ARBA" id="ARBA00022574"/>
    </source>
</evidence>
<organism evidence="4 5">
    <name type="scientific">Spinacia oleracea</name>
    <name type="common">Spinach</name>
    <dbReference type="NCBI Taxonomy" id="3562"/>
    <lineage>
        <taxon>Eukaryota</taxon>
        <taxon>Viridiplantae</taxon>
        <taxon>Streptophyta</taxon>
        <taxon>Embryophyta</taxon>
        <taxon>Tracheophyta</taxon>
        <taxon>Spermatophyta</taxon>
        <taxon>Magnoliopsida</taxon>
        <taxon>eudicotyledons</taxon>
        <taxon>Gunneridae</taxon>
        <taxon>Pentapetalae</taxon>
        <taxon>Caryophyllales</taxon>
        <taxon>Chenopodiaceae</taxon>
        <taxon>Chenopodioideae</taxon>
        <taxon>Anserineae</taxon>
        <taxon>Spinacia</taxon>
    </lineage>
</organism>
<dbReference type="PROSITE" id="PS50181">
    <property type="entry name" value="FBOX"/>
    <property type="match status" value="1"/>
</dbReference>
<sequence length="421" mass="47041">MKPKTSSKAKRFNVELLDNDILCVVFAFLDLFDIVRCAAVCKSWNLIISKSRLMHSLYLERWGNEASSSSMDMEGPLNMVLEDLATQRHRSALVEGSFIVDQWKGHTAGIDQCRMKMGLILTSGGDKFMRLWSSENYKCLEEYSLSDLAPLVDFDFDESKVVGLTGTRICIWRRNGTRSIFPSREGICTKGLCMRYMDPEAMVGCEDGTVRVFDMYSKSCSRIIRMQNSRVTCLAVGDDQLVLSGSPYGSIAVSGLLSNQQVATFTPPNMRGVETLCYNPCSHLVFAGSSNGYAACWDLRKMQSLWNTRVSPNAVYSMQYLRNDTSTLVIGGVDGVVRIVDQNTGKILTRCVMDPSVAKLTSRNSLYGSVERRKVKRLKGDGAIGSIPMTARPRIKCLAVGMGKVVTIHNTEYIRMWKFNK</sequence>
<dbReference type="OrthoDB" id="538223at2759"/>
<gene>
    <name evidence="5" type="primary">LOC110803884</name>
</gene>
<keyword evidence="2" id="KW-0677">Repeat</keyword>
<dbReference type="SUPFAM" id="SSF50978">
    <property type="entry name" value="WD40 repeat-like"/>
    <property type="match status" value="1"/>
</dbReference>
<protein>
    <submittedName>
        <fullName evidence="5">F-box/WD-40 repeat-containing protein At3g52030 isoform X1</fullName>
    </submittedName>
</protein>
<dbReference type="InterPro" id="IPR001680">
    <property type="entry name" value="WD40_rpt"/>
</dbReference>
<reference evidence="5" key="2">
    <citation type="submission" date="2025-08" db="UniProtKB">
        <authorList>
            <consortium name="RefSeq"/>
        </authorList>
    </citation>
    <scope>IDENTIFICATION</scope>
    <source>
        <tissue evidence="5">Leaf</tissue>
    </source>
</reference>
<dbReference type="InterPro" id="IPR015943">
    <property type="entry name" value="WD40/YVTN_repeat-like_dom_sf"/>
</dbReference>
<dbReference type="GO" id="GO:0042393">
    <property type="term" value="F:histone binding"/>
    <property type="evidence" value="ECO:0000318"/>
    <property type="project" value="GO_Central"/>
</dbReference>